<proteinExistence type="predicted"/>
<dbReference type="RefSeq" id="WP_010801296.1">
    <property type="nucleotide sequence ID" value="NZ_AP031410.1"/>
</dbReference>
<accession>A0A6G1ZA26</accession>
<dbReference type="AlphaFoldDB" id="A0A6G1ZA26"/>
<sequence length="577" mass="65442">MKRTIIFSLLGALAFSCTIEDEIDKGYSLKSESVTTYEEVVLKERDPKFPLEFPLRNRTKGTVMPFATSSNEDFLGCTYKLQHFPLGTAQNVGIPIVNIKKLKEEYDDFYVKERSLGIQTSDVFSYANFDRYSHKSKDSEKVTHGVSLNLKLFSIGNKGTIENIYGKDVANETNRVYGELNAEVLGKKYILETSSNALNMIKLGYLNPSFRNELYSITMAEFVKEYGALVLKDFYTGGRVSAIYSGIYSSSDLVETKEKNIENDINASYGPKKDVSGSANLGIGLHYYDETKMSNKITNMTLSVKAIGGNLSFPTFSSPQGLTQVNIDLSSWMSSMASADSYRMIDIESEGLMPLSKFVLEKNIEQHISEYLYGRSIEQPMEVQEPYIEVLRRDIQGITMLITSLVTKNEDRVLIDLKNITPVSESKKQEYIRQIANEKSKVYGLKIVNKSFVNDTIPIPPNNCFQLGFYKEELFSKFIDKENNVIYLLYDGTKTKESNELMIKRDFIKEMFSNTRQLPDTDENGVSISFPQAVKCGLSIYNYERSLNLYGLKDFVNKLPTVNINKEDLLGYEIISL</sequence>
<evidence type="ECO:0000313" key="1">
    <source>
        <dbReference type="EMBL" id="MRY10730.1"/>
    </source>
</evidence>
<comment type="caution">
    <text evidence="1">The sequence shown here is derived from an EMBL/GenBank/DDBJ whole genome shotgun (WGS) entry which is preliminary data.</text>
</comment>
<organism evidence="1">
    <name type="scientific">Parabacteroides goldsteinii</name>
    <dbReference type="NCBI Taxonomy" id="328812"/>
    <lineage>
        <taxon>Bacteria</taxon>
        <taxon>Pseudomonadati</taxon>
        <taxon>Bacteroidota</taxon>
        <taxon>Bacteroidia</taxon>
        <taxon>Bacteroidales</taxon>
        <taxon>Tannerellaceae</taxon>
        <taxon>Parabacteroides</taxon>
    </lineage>
</organism>
<dbReference type="Gene3D" id="3.30.160.840">
    <property type="match status" value="1"/>
</dbReference>
<reference evidence="1" key="1">
    <citation type="journal article" date="2019" name="Nat. Med.">
        <title>A library of human gut bacterial isolates paired with longitudinal multiomics data enables mechanistic microbiome research.</title>
        <authorList>
            <person name="Poyet M."/>
            <person name="Groussin M."/>
            <person name="Gibbons S.M."/>
            <person name="Avila-Pacheco J."/>
            <person name="Jiang X."/>
            <person name="Kearney S.M."/>
            <person name="Perrotta A.R."/>
            <person name="Berdy B."/>
            <person name="Zhao S."/>
            <person name="Lieberman T.D."/>
            <person name="Swanson P.K."/>
            <person name="Smith M."/>
            <person name="Roesemann S."/>
            <person name="Alexander J.E."/>
            <person name="Rich S.A."/>
            <person name="Livny J."/>
            <person name="Vlamakis H."/>
            <person name="Clish C."/>
            <person name="Bullock K."/>
            <person name="Deik A."/>
            <person name="Scott J."/>
            <person name="Pierce K.A."/>
            <person name="Xavier R.J."/>
            <person name="Alm E.J."/>
        </authorList>
    </citation>
    <scope>NUCLEOTIDE SEQUENCE</scope>
    <source>
        <strain evidence="1">BIOML-A4</strain>
    </source>
</reference>
<protein>
    <recommendedName>
        <fullName evidence="2">MACPF domain-containing protein</fullName>
    </recommendedName>
</protein>
<gene>
    <name evidence="1" type="ORF">GKE01_04490</name>
</gene>
<evidence type="ECO:0008006" key="2">
    <source>
        <dbReference type="Google" id="ProtNLM"/>
    </source>
</evidence>
<dbReference type="EMBL" id="WKLP01000004">
    <property type="protein sequence ID" value="MRY10730.1"/>
    <property type="molecule type" value="Genomic_DNA"/>
</dbReference>
<dbReference type="PROSITE" id="PS51257">
    <property type="entry name" value="PROKAR_LIPOPROTEIN"/>
    <property type="match status" value="1"/>
</dbReference>
<name>A0A6G1ZA26_9BACT</name>